<accession>A0A1M7ZNG5</accession>
<reference evidence="2 3" key="1">
    <citation type="submission" date="2016-12" db="EMBL/GenBank/DDBJ databases">
        <authorList>
            <person name="Song W.-J."/>
            <person name="Kurnit D.M."/>
        </authorList>
    </citation>
    <scope>NUCLEOTIDE SEQUENCE [LARGE SCALE GENOMIC DNA]</scope>
    <source>
        <strain evidence="2 3">DSM 19599</strain>
    </source>
</reference>
<gene>
    <name evidence="2" type="ORF">SAMN02745172_02851</name>
</gene>
<evidence type="ECO:0000256" key="1">
    <source>
        <dbReference type="SAM" id="SignalP"/>
    </source>
</evidence>
<evidence type="ECO:0000313" key="3">
    <source>
        <dbReference type="Proteomes" id="UP000186406"/>
    </source>
</evidence>
<dbReference type="RefSeq" id="WP_073629753.1">
    <property type="nucleotide sequence ID" value="NZ_FRXO01000005.1"/>
</dbReference>
<dbReference type="EMBL" id="FRXO01000005">
    <property type="protein sequence ID" value="SHO66196.1"/>
    <property type="molecule type" value="Genomic_DNA"/>
</dbReference>
<dbReference type="STRING" id="1123029.SAMN02745172_02851"/>
<sequence length="114" mass="11955">MEFRPAIRVRGALAAALAAAALVAGGASPASAFVSVDIARYQAATPKCDANPSFGWVGRVSGEVDNNFDTGQYAVSFVGCFPTKEACDTWRERALGLITQVIVQNSCAPRTSKD</sequence>
<dbReference type="OrthoDB" id="8450151at2"/>
<proteinExistence type="predicted"/>
<feature type="chain" id="PRO_5013246699" description="Beta/Gamma crystallin" evidence="1">
    <location>
        <begin position="33"/>
        <end position="114"/>
    </location>
</feature>
<dbReference type="Proteomes" id="UP000186406">
    <property type="component" value="Unassembled WGS sequence"/>
</dbReference>
<keyword evidence="1" id="KW-0732">Signal</keyword>
<evidence type="ECO:0000313" key="2">
    <source>
        <dbReference type="EMBL" id="SHO66196.1"/>
    </source>
</evidence>
<keyword evidence="3" id="KW-1185">Reference proteome</keyword>
<name>A0A1M7ZNG5_9HYPH</name>
<protein>
    <recommendedName>
        <fullName evidence="4">Beta/Gamma crystallin</fullName>
    </recommendedName>
</protein>
<evidence type="ECO:0008006" key="4">
    <source>
        <dbReference type="Google" id="ProtNLM"/>
    </source>
</evidence>
<dbReference type="AlphaFoldDB" id="A0A1M7ZNG5"/>
<organism evidence="2 3">
    <name type="scientific">Pseudoxanthobacter soli DSM 19599</name>
    <dbReference type="NCBI Taxonomy" id="1123029"/>
    <lineage>
        <taxon>Bacteria</taxon>
        <taxon>Pseudomonadati</taxon>
        <taxon>Pseudomonadota</taxon>
        <taxon>Alphaproteobacteria</taxon>
        <taxon>Hyphomicrobiales</taxon>
        <taxon>Segnochrobactraceae</taxon>
        <taxon>Pseudoxanthobacter</taxon>
    </lineage>
</organism>
<feature type="signal peptide" evidence="1">
    <location>
        <begin position="1"/>
        <end position="32"/>
    </location>
</feature>